<evidence type="ECO:0000256" key="2">
    <source>
        <dbReference type="ARBA" id="ARBA00004300"/>
    </source>
</evidence>
<evidence type="ECO:0000256" key="1">
    <source>
        <dbReference type="ARBA" id="ARBA00004282"/>
    </source>
</evidence>
<dbReference type="AlphaFoldDB" id="A0A8H6T2S7"/>
<keyword evidence="4" id="KW-0963">Cytoplasm</keyword>
<dbReference type="RefSeq" id="XP_037223373.1">
    <property type="nucleotide sequence ID" value="XM_037360488.1"/>
</dbReference>
<dbReference type="OrthoDB" id="312015at2759"/>
<dbReference type="PANTHER" id="PTHR46507:SF4">
    <property type="entry name" value="SSX FAMILY MEMBER 2 INTERACTING PROTEIN"/>
    <property type="match status" value="1"/>
</dbReference>
<dbReference type="InterPro" id="IPR052300">
    <property type="entry name" value="Adhesion_Centrosome_assoc"/>
</dbReference>
<dbReference type="GO" id="GO:0035735">
    <property type="term" value="P:intraciliary transport involved in cilium assembly"/>
    <property type="evidence" value="ECO:0007669"/>
    <property type="project" value="TreeGrafter"/>
</dbReference>
<dbReference type="InterPro" id="IPR021622">
    <property type="entry name" value="Afadin/alpha-actinin-bd"/>
</dbReference>
<evidence type="ECO:0000313" key="10">
    <source>
        <dbReference type="EMBL" id="KAF7309923.1"/>
    </source>
</evidence>
<evidence type="ECO:0000256" key="6">
    <source>
        <dbReference type="ARBA" id="ARBA00022949"/>
    </source>
</evidence>
<keyword evidence="7" id="KW-0175">Coiled coil</keyword>
<evidence type="ECO:0008006" key="12">
    <source>
        <dbReference type="Google" id="ProtNLM"/>
    </source>
</evidence>
<keyword evidence="6" id="KW-0965">Cell junction</keyword>
<dbReference type="GeneID" id="59343004"/>
<keyword evidence="5" id="KW-0130">Cell adhesion</keyword>
<evidence type="ECO:0000256" key="3">
    <source>
        <dbReference type="ARBA" id="ARBA00009291"/>
    </source>
</evidence>
<evidence type="ECO:0000256" key="4">
    <source>
        <dbReference type="ARBA" id="ARBA00022490"/>
    </source>
</evidence>
<dbReference type="EMBL" id="JACAZF010000003">
    <property type="protein sequence ID" value="KAF7309923.1"/>
    <property type="molecule type" value="Genomic_DNA"/>
</dbReference>
<feature type="region of interest" description="Disordered" evidence="9">
    <location>
        <begin position="647"/>
        <end position="756"/>
    </location>
</feature>
<feature type="region of interest" description="Disordered" evidence="9">
    <location>
        <begin position="431"/>
        <end position="461"/>
    </location>
</feature>
<evidence type="ECO:0000313" key="11">
    <source>
        <dbReference type="Proteomes" id="UP000636479"/>
    </source>
</evidence>
<reference evidence="10" key="1">
    <citation type="submission" date="2020-05" db="EMBL/GenBank/DDBJ databases">
        <title>Mycena genomes resolve the evolution of fungal bioluminescence.</title>
        <authorList>
            <person name="Tsai I.J."/>
        </authorList>
    </citation>
    <scope>NUCLEOTIDE SEQUENCE</scope>
    <source>
        <strain evidence="10">171206Taipei</strain>
    </source>
</reference>
<name>A0A8H6T2S7_9AGAR</name>
<sequence length="804" mass="86470">MANKAVHWGTEGSVSDISSDILATSSLDYINSQLIAHGFVPTPGLSLDGIAPADLDRVVKCLLGMLSQRVEDMGRTEDLTTKLRTLSYDHERLTTMYRAAADTAASAEREVNLYKSRLTATTRLLQSSESSHKQTTLELQRARSALQSVRATHHAELKKKEREMERMAERWTKLADIQTKVGGAASGLKCSNLKAVERAGIEVLTGPPLHDNALQQSEEARRRLAEDNRQLRGLLLSAVNETQAMLHQARPAEREKEEEPLPLTSQTLFPMASADAANEKLSSLLSAVREAVNKPSTPVPAQSSITPSPSSSDGEIERLKRTISRLNHDVERYQKELLTQATETQEILEQFANDPRVDGDVGENSVELMIGPERDAERERLERIKSQLDVERNKFTEATLRLGHERASVEADRIRLQDEKRTWEVERLLAELPPTPNPGTDAGATAEPVRNSPRKSPGKVFTVGASRKTGRIPKRSLAPPPRAKIEPAFETEVIPGPSSLLPTSFVLPPPSPYSAFPPPTPLLLSSAPIPSLLDTLAASSPSSSEALSVPPVATPANPFPIAKPFIPRMIHAYSPAKPSPLSRILLMSQRSPASPEEAAGLGFGLSTFGLGLGATTNTPLLQLESLPEEGFSALTEDELFPAVAVVPPPPTEPKRQLSLAEELGVSESPPESPAAVAGPSRVVTSSRGLSRVPPTERYSTTEKGKEKEKENGLKGRTGSSIRRRVVASVAPSKATSSTLPKIASTGGKLKAGGPGSVSRARVMAKLPVSTASVTKKAAISSAGAPRRVLLESAEAAHVVRTRSS</sequence>
<evidence type="ECO:0000256" key="7">
    <source>
        <dbReference type="ARBA" id="ARBA00023054"/>
    </source>
</evidence>
<evidence type="ECO:0000256" key="9">
    <source>
        <dbReference type="SAM" id="MobiDB-lite"/>
    </source>
</evidence>
<dbReference type="GO" id="GO:0007155">
    <property type="term" value="P:cell adhesion"/>
    <property type="evidence" value="ECO:0007669"/>
    <property type="project" value="UniProtKB-KW"/>
</dbReference>
<organism evidence="10 11">
    <name type="scientific">Mycena indigotica</name>
    <dbReference type="NCBI Taxonomy" id="2126181"/>
    <lineage>
        <taxon>Eukaryota</taxon>
        <taxon>Fungi</taxon>
        <taxon>Dikarya</taxon>
        <taxon>Basidiomycota</taxon>
        <taxon>Agaricomycotina</taxon>
        <taxon>Agaricomycetes</taxon>
        <taxon>Agaricomycetidae</taxon>
        <taxon>Agaricales</taxon>
        <taxon>Marasmiineae</taxon>
        <taxon>Mycenaceae</taxon>
        <taxon>Mycena</taxon>
    </lineage>
</organism>
<feature type="region of interest" description="Disordered" evidence="9">
    <location>
        <begin position="294"/>
        <end position="316"/>
    </location>
</feature>
<dbReference type="Proteomes" id="UP000636479">
    <property type="component" value="Unassembled WGS sequence"/>
</dbReference>
<keyword evidence="11" id="KW-1185">Reference proteome</keyword>
<comment type="subcellular location">
    <subcellularLocation>
        <location evidence="1">Cell junction</location>
    </subcellularLocation>
    <subcellularLocation>
        <location evidence="2">Cytoplasm</location>
        <location evidence="2">Cytoskeleton</location>
        <location evidence="2">Microtubule organizing center</location>
        <location evidence="2">Centrosome</location>
    </subcellularLocation>
</comment>
<keyword evidence="8" id="KW-0206">Cytoskeleton</keyword>
<accession>A0A8H6T2S7</accession>
<gene>
    <name evidence="10" type="ORF">MIND_00364600</name>
</gene>
<dbReference type="Pfam" id="PF11559">
    <property type="entry name" value="ADIP"/>
    <property type="match status" value="1"/>
</dbReference>
<feature type="compositionally biased region" description="Basic and acidic residues" evidence="9">
    <location>
        <begin position="699"/>
        <end position="713"/>
    </location>
</feature>
<evidence type="ECO:0000256" key="5">
    <source>
        <dbReference type="ARBA" id="ARBA00022889"/>
    </source>
</evidence>
<comment type="similarity">
    <text evidence="3">Belongs to the ADIP family.</text>
</comment>
<comment type="caution">
    <text evidence="10">The sequence shown here is derived from an EMBL/GenBank/DDBJ whole genome shotgun (WGS) entry which is preliminary data.</text>
</comment>
<feature type="compositionally biased region" description="Low complexity" evidence="9">
    <location>
        <begin position="303"/>
        <end position="312"/>
    </location>
</feature>
<proteinExistence type="inferred from homology"/>
<protein>
    <recommendedName>
        <fullName evidence="12">Afadin and alpha-actinin-binding-domain-containing protein</fullName>
    </recommendedName>
</protein>
<evidence type="ECO:0000256" key="8">
    <source>
        <dbReference type="ARBA" id="ARBA00023212"/>
    </source>
</evidence>
<dbReference type="PANTHER" id="PTHR46507">
    <property type="entry name" value="AFADIN- AND ALPHA-ACTININ-BINDING PROTEIN"/>
    <property type="match status" value="1"/>
</dbReference>
<dbReference type="GO" id="GO:0036064">
    <property type="term" value="C:ciliary basal body"/>
    <property type="evidence" value="ECO:0007669"/>
    <property type="project" value="TreeGrafter"/>
</dbReference>